<dbReference type="Pfam" id="PF01926">
    <property type="entry name" value="MMR_HSR1"/>
    <property type="match status" value="1"/>
</dbReference>
<evidence type="ECO:0000259" key="9">
    <source>
        <dbReference type="PROSITE" id="PS51710"/>
    </source>
</evidence>
<gene>
    <name evidence="8" type="primary">obg</name>
    <name evidence="11" type="ORF">Lyticum_00223</name>
</gene>
<dbReference type="PROSITE" id="PS00905">
    <property type="entry name" value="GTP1_OBG"/>
    <property type="match status" value="1"/>
</dbReference>
<dbReference type="PANTHER" id="PTHR11702:SF31">
    <property type="entry name" value="MITOCHONDRIAL RIBOSOME-ASSOCIATED GTPASE 2"/>
    <property type="match status" value="1"/>
</dbReference>
<comment type="subcellular location">
    <subcellularLocation>
        <location evidence="8">Cytoplasm</location>
    </subcellularLocation>
</comment>
<dbReference type="CDD" id="cd01898">
    <property type="entry name" value="Obg"/>
    <property type="match status" value="1"/>
</dbReference>
<dbReference type="GO" id="GO:0043022">
    <property type="term" value="F:ribosome binding"/>
    <property type="evidence" value="ECO:0007669"/>
    <property type="project" value="UniProtKB-ARBA"/>
</dbReference>
<dbReference type="Gene3D" id="2.70.210.12">
    <property type="entry name" value="GTP1/OBG domain"/>
    <property type="match status" value="1"/>
</dbReference>
<evidence type="ECO:0000256" key="6">
    <source>
        <dbReference type="ARBA" id="ARBA00022842"/>
    </source>
</evidence>
<dbReference type="RefSeq" id="WP_322498493.1">
    <property type="nucleotide sequence ID" value="NZ_JARGYU010000001.1"/>
</dbReference>
<keyword evidence="3 8" id="KW-0479">Metal-binding</keyword>
<evidence type="ECO:0000256" key="3">
    <source>
        <dbReference type="ARBA" id="ARBA00022723"/>
    </source>
</evidence>
<comment type="function">
    <text evidence="8">An essential GTPase which binds GTP, GDP and possibly (p)ppGpp with moderate affinity, with high nucleotide exchange rates and a fairly low GTP hydrolysis rate. Plays a role in control of the cell cycle, stress response, ribosome biogenesis and in those bacteria that undergo differentiation, in morphogenesis control.</text>
</comment>
<feature type="domain" description="Obg" evidence="10">
    <location>
        <begin position="1"/>
        <end position="159"/>
    </location>
</feature>
<dbReference type="EC" id="3.6.5.-" evidence="8"/>
<dbReference type="GO" id="GO:0000287">
    <property type="term" value="F:magnesium ion binding"/>
    <property type="evidence" value="ECO:0007669"/>
    <property type="project" value="InterPro"/>
</dbReference>
<comment type="cofactor">
    <cofactor evidence="8">
        <name>Mg(2+)</name>
        <dbReference type="ChEBI" id="CHEBI:18420"/>
    </cofactor>
</comment>
<feature type="binding site" evidence="8">
    <location>
        <begin position="279"/>
        <end position="282"/>
    </location>
    <ligand>
        <name>GTP</name>
        <dbReference type="ChEBI" id="CHEBI:37565"/>
    </ligand>
</feature>
<keyword evidence="7 8" id="KW-0342">GTP-binding</keyword>
<dbReference type="InterPro" id="IPR031167">
    <property type="entry name" value="G_OBG"/>
</dbReference>
<evidence type="ECO:0000313" key="11">
    <source>
        <dbReference type="EMBL" id="MDZ5761062.1"/>
    </source>
</evidence>
<evidence type="ECO:0000256" key="7">
    <source>
        <dbReference type="ARBA" id="ARBA00023134"/>
    </source>
</evidence>
<dbReference type="PIRSF" id="PIRSF002401">
    <property type="entry name" value="GTP_bd_Obg/CgtA"/>
    <property type="match status" value="1"/>
</dbReference>
<evidence type="ECO:0000256" key="1">
    <source>
        <dbReference type="ARBA" id="ARBA00007699"/>
    </source>
</evidence>
<feature type="binding site" evidence="8">
    <location>
        <begin position="191"/>
        <end position="195"/>
    </location>
    <ligand>
        <name>GTP</name>
        <dbReference type="ChEBI" id="CHEBI:37565"/>
    </ligand>
</feature>
<sequence length="341" mass="37499">MDFIDEARVILKAGKGGNGIIAFHRAKFLEFGGPDGGNGGKGGDLFFHATKDINTLSSFRYKADYKAKSGKDGSGDRRAGASGEDLIIDVPVGTQIYDYNSNEIIYDMVKEGEKFLIAKGGRGGAGNAVFKNSIDRSPRKRTLGQNGEEIIVKLKLKVLSNIGLVGLPNAGKSTFLAITTAAKPKIADYPFTTLHPQLGIISRGYDDLVIADIPGLIEGANEGVGLGHRFLKHIERCEILLHLIDITSDDIIKDYNTIINELHQYSDILINKRRIIALNKIDLINEEELYCKYNILKEYCESQESKFDIFCCSGVTGSNIKNLISNLFDLYNTIKNNNISN</sequence>
<evidence type="ECO:0000256" key="8">
    <source>
        <dbReference type="HAMAP-Rule" id="MF_01454"/>
    </source>
</evidence>
<reference evidence="11" key="1">
    <citation type="submission" date="2023-02" db="EMBL/GenBank/DDBJ databases">
        <title>Host association and intracellularity evolved multiple times independently in the Rickettsiales.</title>
        <authorList>
            <person name="Castelli M."/>
            <person name="Nardi T."/>
            <person name="Gammuto L."/>
            <person name="Bellinzona G."/>
            <person name="Sabaneyeva E."/>
            <person name="Potekhin A."/>
            <person name="Serra V."/>
            <person name="Petroni G."/>
            <person name="Sassera D."/>
        </authorList>
    </citation>
    <scope>NUCLEOTIDE SEQUENCE</scope>
    <source>
        <strain evidence="11">USBL-36I1</strain>
    </source>
</reference>
<evidence type="ECO:0000256" key="4">
    <source>
        <dbReference type="ARBA" id="ARBA00022741"/>
    </source>
</evidence>
<dbReference type="InterPro" id="IPR014100">
    <property type="entry name" value="GTP-bd_Obg/CgtA"/>
</dbReference>
<evidence type="ECO:0000256" key="5">
    <source>
        <dbReference type="ARBA" id="ARBA00022801"/>
    </source>
</evidence>
<comment type="caution">
    <text evidence="11">The sequence shown here is derived from an EMBL/GenBank/DDBJ whole genome shotgun (WGS) entry which is preliminary data.</text>
</comment>
<evidence type="ECO:0000259" key="10">
    <source>
        <dbReference type="PROSITE" id="PS51883"/>
    </source>
</evidence>
<feature type="domain" description="OBG-type G" evidence="9">
    <location>
        <begin position="160"/>
        <end position="332"/>
    </location>
</feature>
<comment type="subunit">
    <text evidence="8">Monomer.</text>
</comment>
<dbReference type="PRINTS" id="PR00326">
    <property type="entry name" value="GTP1OBG"/>
</dbReference>
<name>A0AAE4VL20_9RICK</name>
<dbReference type="NCBIfam" id="TIGR02729">
    <property type="entry name" value="Obg_CgtA"/>
    <property type="match status" value="1"/>
</dbReference>
<feature type="binding site" evidence="8">
    <location>
        <position position="193"/>
    </location>
    <ligand>
        <name>Mg(2+)</name>
        <dbReference type="ChEBI" id="CHEBI:18420"/>
    </ligand>
</feature>
<dbReference type="InterPro" id="IPR045086">
    <property type="entry name" value="OBG_GTPase"/>
</dbReference>
<evidence type="ECO:0000313" key="12">
    <source>
        <dbReference type="Proteomes" id="UP001289135"/>
    </source>
</evidence>
<dbReference type="FunFam" id="2.70.210.12:FF:000001">
    <property type="entry name" value="GTPase Obg"/>
    <property type="match status" value="1"/>
</dbReference>
<keyword evidence="4 8" id="KW-0547">Nucleotide-binding</keyword>
<feature type="binding site" evidence="8">
    <location>
        <begin position="212"/>
        <end position="215"/>
    </location>
    <ligand>
        <name>GTP</name>
        <dbReference type="ChEBI" id="CHEBI:37565"/>
    </ligand>
</feature>
<dbReference type="AlphaFoldDB" id="A0AAE4VL20"/>
<accession>A0AAE4VL20</accession>
<feature type="binding site" evidence="8">
    <location>
        <position position="173"/>
    </location>
    <ligand>
        <name>Mg(2+)</name>
        <dbReference type="ChEBI" id="CHEBI:18420"/>
    </ligand>
</feature>
<protein>
    <recommendedName>
        <fullName evidence="8">GTPase Obg</fullName>
        <ecNumber evidence="8">3.6.5.-</ecNumber>
    </recommendedName>
    <alternativeName>
        <fullName evidence="8">GTP-binding protein Obg</fullName>
    </alternativeName>
</protein>
<dbReference type="GO" id="GO:0003924">
    <property type="term" value="F:GTPase activity"/>
    <property type="evidence" value="ECO:0007669"/>
    <property type="project" value="UniProtKB-UniRule"/>
</dbReference>
<dbReference type="PROSITE" id="PS51883">
    <property type="entry name" value="OBG"/>
    <property type="match status" value="1"/>
</dbReference>
<dbReference type="PROSITE" id="PS51710">
    <property type="entry name" value="G_OBG"/>
    <property type="match status" value="1"/>
</dbReference>
<dbReference type="NCBIfam" id="NF008955">
    <property type="entry name" value="PRK12297.1"/>
    <property type="match status" value="1"/>
</dbReference>
<dbReference type="InterPro" id="IPR006073">
    <property type="entry name" value="GTP-bd"/>
</dbReference>
<dbReference type="Gene3D" id="3.40.50.300">
    <property type="entry name" value="P-loop containing nucleotide triphosphate hydrolases"/>
    <property type="match status" value="1"/>
</dbReference>
<dbReference type="Pfam" id="PF01018">
    <property type="entry name" value="GTP1_OBG"/>
    <property type="match status" value="1"/>
</dbReference>
<dbReference type="HAMAP" id="MF_01454">
    <property type="entry name" value="GTPase_Obg"/>
    <property type="match status" value="1"/>
</dbReference>
<dbReference type="InterPro" id="IPR006074">
    <property type="entry name" value="GTP1-OBG_CS"/>
</dbReference>
<keyword evidence="12" id="KW-1185">Reference proteome</keyword>
<dbReference type="GO" id="GO:0005737">
    <property type="term" value="C:cytoplasm"/>
    <property type="evidence" value="ECO:0007669"/>
    <property type="project" value="UniProtKB-SubCell"/>
</dbReference>
<dbReference type="InterPro" id="IPR006169">
    <property type="entry name" value="GTP1_OBG_dom"/>
</dbReference>
<dbReference type="InterPro" id="IPR027417">
    <property type="entry name" value="P-loop_NTPase"/>
</dbReference>
<proteinExistence type="inferred from homology"/>
<evidence type="ECO:0000256" key="2">
    <source>
        <dbReference type="ARBA" id="ARBA00022490"/>
    </source>
</evidence>
<keyword evidence="6 8" id="KW-0460">Magnesium</keyword>
<comment type="similarity">
    <text evidence="1 8">Belongs to the TRAFAC class OBG-HflX-like GTPase superfamily. OBG GTPase family.</text>
</comment>
<feature type="binding site" evidence="8">
    <location>
        <begin position="166"/>
        <end position="173"/>
    </location>
    <ligand>
        <name>GTP</name>
        <dbReference type="ChEBI" id="CHEBI:37565"/>
    </ligand>
</feature>
<organism evidence="11 12">
    <name type="scientific">Lyticum sinuosum</name>
    <dbReference type="NCBI Taxonomy" id="1332059"/>
    <lineage>
        <taxon>Bacteria</taxon>
        <taxon>Pseudomonadati</taxon>
        <taxon>Pseudomonadota</taxon>
        <taxon>Alphaproteobacteria</taxon>
        <taxon>Rickettsiales</taxon>
        <taxon>Lyticum</taxon>
    </lineage>
</organism>
<feature type="binding site" evidence="8">
    <location>
        <begin position="313"/>
        <end position="315"/>
    </location>
    <ligand>
        <name>GTP</name>
        <dbReference type="ChEBI" id="CHEBI:37565"/>
    </ligand>
</feature>
<keyword evidence="5 8" id="KW-0378">Hydrolase</keyword>
<dbReference type="NCBIfam" id="NF008956">
    <property type="entry name" value="PRK12299.1"/>
    <property type="match status" value="1"/>
</dbReference>
<dbReference type="GO" id="GO:0042254">
    <property type="term" value="P:ribosome biogenesis"/>
    <property type="evidence" value="ECO:0007669"/>
    <property type="project" value="UniProtKB-UniRule"/>
</dbReference>
<dbReference type="Proteomes" id="UP001289135">
    <property type="component" value="Unassembled WGS sequence"/>
</dbReference>
<dbReference type="InterPro" id="IPR036726">
    <property type="entry name" value="GTP1_OBG_dom_sf"/>
</dbReference>
<dbReference type="GO" id="GO:0005525">
    <property type="term" value="F:GTP binding"/>
    <property type="evidence" value="ECO:0007669"/>
    <property type="project" value="UniProtKB-UniRule"/>
</dbReference>
<dbReference type="PANTHER" id="PTHR11702">
    <property type="entry name" value="DEVELOPMENTALLY REGULATED GTP-BINDING PROTEIN-RELATED"/>
    <property type="match status" value="1"/>
</dbReference>
<dbReference type="SUPFAM" id="SSF52540">
    <property type="entry name" value="P-loop containing nucleoside triphosphate hydrolases"/>
    <property type="match status" value="1"/>
</dbReference>
<dbReference type="EMBL" id="JARGYU010000001">
    <property type="protein sequence ID" value="MDZ5761062.1"/>
    <property type="molecule type" value="Genomic_DNA"/>
</dbReference>
<dbReference type="SUPFAM" id="SSF82051">
    <property type="entry name" value="Obg GTP-binding protein N-terminal domain"/>
    <property type="match status" value="1"/>
</dbReference>
<keyword evidence="2 8" id="KW-0963">Cytoplasm</keyword>